<comment type="caution">
    <text evidence="3">The sequence shown here is derived from an EMBL/GenBank/DDBJ whole genome shotgun (WGS) entry which is preliminary data.</text>
</comment>
<evidence type="ECO:0000313" key="4">
    <source>
        <dbReference type="Proteomes" id="UP000326979"/>
    </source>
</evidence>
<dbReference type="EMBL" id="VJZE01000081">
    <property type="protein sequence ID" value="MPY41095.1"/>
    <property type="molecule type" value="Genomic_DNA"/>
</dbReference>
<organism evidence="3 4">
    <name type="scientific">Streptomyces phyllanthi</name>
    <dbReference type="NCBI Taxonomy" id="1803180"/>
    <lineage>
        <taxon>Bacteria</taxon>
        <taxon>Bacillati</taxon>
        <taxon>Actinomycetota</taxon>
        <taxon>Actinomycetes</taxon>
        <taxon>Kitasatosporales</taxon>
        <taxon>Streptomycetaceae</taxon>
        <taxon>Streptomyces</taxon>
    </lineage>
</organism>
<dbReference type="GO" id="GO:0016758">
    <property type="term" value="F:hexosyltransferase activity"/>
    <property type="evidence" value="ECO:0007669"/>
    <property type="project" value="UniProtKB-ARBA"/>
</dbReference>
<dbReference type="PANTHER" id="PTHR48050:SF13">
    <property type="entry name" value="STEROL 3-BETA-GLUCOSYLTRANSFERASE UGT80A2"/>
    <property type="match status" value="1"/>
</dbReference>
<dbReference type="AlphaFoldDB" id="A0A5N8W4L9"/>
<dbReference type="FunFam" id="3.40.50.2000:FF:000072">
    <property type="entry name" value="Glycosyl transferase"/>
    <property type="match status" value="1"/>
</dbReference>
<evidence type="ECO:0000259" key="2">
    <source>
        <dbReference type="Pfam" id="PF06722"/>
    </source>
</evidence>
<dbReference type="OrthoDB" id="3863369at2"/>
<dbReference type="Pfam" id="PF06722">
    <property type="entry name" value="EryCIII-like_C"/>
    <property type="match status" value="1"/>
</dbReference>
<dbReference type="PANTHER" id="PTHR48050">
    <property type="entry name" value="STEROL 3-BETA-GLUCOSYLTRANSFERASE"/>
    <property type="match status" value="1"/>
</dbReference>
<gene>
    <name evidence="3" type="ORF">FNH04_14610</name>
</gene>
<name>A0A5N8W4L9_9ACTN</name>
<evidence type="ECO:0000256" key="1">
    <source>
        <dbReference type="ARBA" id="ARBA00022679"/>
    </source>
</evidence>
<keyword evidence="4" id="KW-1185">Reference proteome</keyword>
<evidence type="ECO:0000313" key="3">
    <source>
        <dbReference type="EMBL" id="MPY41095.1"/>
    </source>
</evidence>
<sequence>LQLPELAPQTPVRYVPFNGSGALPDWLRRDWGTPSSDTRRVLVSLGRRTLTYHGVPFVRALLHAFGSLAGVEIVATVDAGHRAVIGEVPPNVRMTDPFPLHAALDSCDAIVTHGGSATTMTATLHGVPQLALPQMADCFAHGDRLAACGAGITLDTVGKQDDPELLRASLRRLLDDPGYTASAAKLRAEMESMPTPAATVAVLEGLVRQNQRKV</sequence>
<feature type="domain" description="Erythromycin biosynthesis protein CIII-like C-terminal" evidence="2">
    <location>
        <begin position="64"/>
        <end position="204"/>
    </location>
</feature>
<dbReference type="SUPFAM" id="SSF53756">
    <property type="entry name" value="UDP-Glycosyltransferase/glycogen phosphorylase"/>
    <property type="match status" value="1"/>
</dbReference>
<proteinExistence type="predicted"/>
<accession>A0A5N8W4L9</accession>
<dbReference type="Proteomes" id="UP000326979">
    <property type="component" value="Unassembled WGS sequence"/>
</dbReference>
<reference evidence="3 4" key="1">
    <citation type="submission" date="2019-07" db="EMBL/GenBank/DDBJ databases">
        <title>New species of Amycolatopsis and Streptomyces.</title>
        <authorList>
            <person name="Duangmal K."/>
            <person name="Teo W.F.A."/>
            <person name="Lipun K."/>
        </authorList>
    </citation>
    <scope>NUCLEOTIDE SEQUENCE [LARGE SCALE GENOMIC DNA]</scope>
    <source>
        <strain evidence="3 4">TISTR 2346</strain>
    </source>
</reference>
<dbReference type="RefSeq" id="WP_152784218.1">
    <property type="nucleotide sequence ID" value="NZ_VJZE01000081.1"/>
</dbReference>
<dbReference type="Gene3D" id="3.40.50.2000">
    <property type="entry name" value="Glycogen Phosphorylase B"/>
    <property type="match status" value="2"/>
</dbReference>
<dbReference type="InterPro" id="IPR050426">
    <property type="entry name" value="Glycosyltransferase_28"/>
</dbReference>
<keyword evidence="1" id="KW-0808">Transferase</keyword>
<dbReference type="InterPro" id="IPR010610">
    <property type="entry name" value="EryCIII-like_C"/>
</dbReference>
<dbReference type="GO" id="GO:0017000">
    <property type="term" value="P:antibiotic biosynthetic process"/>
    <property type="evidence" value="ECO:0007669"/>
    <property type="project" value="UniProtKB-ARBA"/>
</dbReference>
<protein>
    <submittedName>
        <fullName evidence="3">DUF1205 domain-containing protein</fullName>
    </submittedName>
</protein>
<feature type="non-terminal residue" evidence="3">
    <location>
        <position position="1"/>
    </location>
</feature>